<sequence>MVKIAYIILFSGVNLWDQRVNGFVNGPPTTVRSHVPLTPIFPSKPSSIYPSSSRPSLSFRVSLSLLEAVSGGGNEIPTLQAEVVKDSTPPAKSDLMQRSYRNTRLIYMGLMFDSIVKSRTLPTVVGPLFPCGANLAIGNALAAAAAHILVGAAEKDRLRSDTYQRLNIGTMAYSAISIWGFMMAWPFSGPAGAFCHVYSLLVCLNGWRTGVAGIRKTKTFTGEIVSGTISAAKRLVDLKEGGLVSTGYALATGFLGIMALHEAAILLLKPINSSVLSRKYIGLGRLVLGTSMSFILKHASDQGRLGRTTFIQLNGAMALSAMSFAGSMIAPMFICQANVASRVLKLAGLFAVSGFFFGSVGMKNYIEKKKIIDV</sequence>
<accession>A0A6U5EU00</accession>
<evidence type="ECO:0000313" key="2">
    <source>
        <dbReference type="EMBL" id="CAD8880796.1"/>
    </source>
</evidence>
<dbReference type="EMBL" id="HBFR01011066">
    <property type="protein sequence ID" value="CAD8880796.1"/>
    <property type="molecule type" value="Transcribed_RNA"/>
</dbReference>
<feature type="transmembrane region" description="Helical" evidence="1">
    <location>
        <begin position="243"/>
        <end position="268"/>
    </location>
</feature>
<keyword evidence="1" id="KW-1133">Transmembrane helix</keyword>
<reference evidence="2" key="1">
    <citation type="submission" date="2021-01" db="EMBL/GenBank/DDBJ databases">
        <authorList>
            <person name="Corre E."/>
            <person name="Pelletier E."/>
            <person name="Niang G."/>
            <person name="Scheremetjew M."/>
            <person name="Finn R."/>
            <person name="Kale V."/>
            <person name="Holt S."/>
            <person name="Cochrane G."/>
            <person name="Meng A."/>
            <person name="Brown T."/>
            <person name="Cohen L."/>
        </authorList>
    </citation>
    <scope>NUCLEOTIDE SEQUENCE</scope>
    <source>
        <strain evidence="2">308</strain>
    </source>
</reference>
<protein>
    <submittedName>
        <fullName evidence="2">Uncharacterized protein</fullName>
    </submittedName>
</protein>
<keyword evidence="1" id="KW-0812">Transmembrane</keyword>
<feature type="transmembrane region" description="Helical" evidence="1">
    <location>
        <begin position="166"/>
        <end position="185"/>
    </location>
</feature>
<gene>
    <name evidence="2" type="ORF">CHYS00102_LOCUS7982</name>
    <name evidence="3" type="ORF">CHYS00102_LOCUS7983</name>
</gene>
<organism evidence="2">
    <name type="scientific">Corethron hystrix</name>
    <dbReference type="NCBI Taxonomy" id="216773"/>
    <lineage>
        <taxon>Eukaryota</taxon>
        <taxon>Sar</taxon>
        <taxon>Stramenopiles</taxon>
        <taxon>Ochrophyta</taxon>
        <taxon>Bacillariophyta</taxon>
        <taxon>Coscinodiscophyceae</taxon>
        <taxon>Corethrophycidae</taxon>
        <taxon>Corethrales</taxon>
        <taxon>Corethraceae</taxon>
        <taxon>Corethron</taxon>
    </lineage>
</organism>
<proteinExistence type="predicted"/>
<dbReference type="EMBL" id="HBFR01011067">
    <property type="protein sequence ID" value="CAD8880797.1"/>
    <property type="molecule type" value="Transcribed_RNA"/>
</dbReference>
<feature type="transmembrane region" description="Helical" evidence="1">
    <location>
        <begin position="135"/>
        <end position="154"/>
    </location>
</feature>
<name>A0A6U5EU00_9STRA</name>
<keyword evidence="1" id="KW-0472">Membrane</keyword>
<feature type="transmembrane region" description="Helical" evidence="1">
    <location>
        <begin position="346"/>
        <end position="366"/>
    </location>
</feature>
<dbReference type="AlphaFoldDB" id="A0A6U5EU00"/>
<evidence type="ECO:0000313" key="3">
    <source>
        <dbReference type="EMBL" id="CAD8880797.1"/>
    </source>
</evidence>
<evidence type="ECO:0000256" key="1">
    <source>
        <dbReference type="SAM" id="Phobius"/>
    </source>
</evidence>
<feature type="transmembrane region" description="Helical" evidence="1">
    <location>
        <begin position="311"/>
        <end position="334"/>
    </location>
</feature>